<evidence type="ECO:0000313" key="3">
    <source>
        <dbReference type="Proteomes" id="UP001147695"/>
    </source>
</evidence>
<reference evidence="2" key="1">
    <citation type="submission" date="2022-12" db="EMBL/GenBank/DDBJ databases">
        <authorList>
            <person name="Petersen C."/>
        </authorList>
    </citation>
    <scope>NUCLEOTIDE SEQUENCE</scope>
    <source>
        <strain evidence="2">IBT 35673</strain>
    </source>
</reference>
<dbReference type="Proteomes" id="UP001147695">
    <property type="component" value="Unassembled WGS sequence"/>
</dbReference>
<sequence length="218" mass="23980">MAVSSLWPRIWAIISGVLLSSWTLIALGFTALNLLNRNRTFIGTAASVSLLTYLAARLLALSQKGVLPHDSLALFLTTSHLRSREEAFTTLLFACAWLYELLSQAVVMSILTVLGGTLAAAIYNDTFEETNAMHFSDSDRDHTALAEIDEFKAQSGFDPLVVLRVIPPKALIYLVVLLWVNFAALGLYVLRLAWRSAKVVLGSPPRRVILKNGVLTPR</sequence>
<feature type="transmembrane region" description="Helical" evidence="1">
    <location>
        <begin position="12"/>
        <end position="35"/>
    </location>
</feature>
<organism evidence="2 3">
    <name type="scientific">Penicillium brevicompactum</name>
    <dbReference type="NCBI Taxonomy" id="5074"/>
    <lineage>
        <taxon>Eukaryota</taxon>
        <taxon>Fungi</taxon>
        <taxon>Dikarya</taxon>
        <taxon>Ascomycota</taxon>
        <taxon>Pezizomycotina</taxon>
        <taxon>Eurotiomycetes</taxon>
        <taxon>Eurotiomycetidae</taxon>
        <taxon>Eurotiales</taxon>
        <taxon>Aspergillaceae</taxon>
        <taxon>Penicillium</taxon>
    </lineage>
</organism>
<evidence type="ECO:0000313" key="2">
    <source>
        <dbReference type="EMBL" id="KAJ5335065.1"/>
    </source>
</evidence>
<keyword evidence="1" id="KW-1133">Transmembrane helix</keyword>
<keyword evidence="1" id="KW-0812">Transmembrane</keyword>
<dbReference type="EMBL" id="JAPZBQ010000004">
    <property type="protein sequence ID" value="KAJ5335065.1"/>
    <property type="molecule type" value="Genomic_DNA"/>
</dbReference>
<evidence type="ECO:0000256" key="1">
    <source>
        <dbReference type="SAM" id="Phobius"/>
    </source>
</evidence>
<protein>
    <submittedName>
        <fullName evidence="2">Uncharacterized protein</fullName>
    </submittedName>
</protein>
<reference evidence="2" key="2">
    <citation type="journal article" date="2023" name="IMA Fungus">
        <title>Comparative genomic study of the Penicillium genus elucidates a diverse pangenome and 15 lateral gene transfer events.</title>
        <authorList>
            <person name="Petersen C."/>
            <person name="Sorensen T."/>
            <person name="Nielsen M.R."/>
            <person name="Sondergaard T.E."/>
            <person name="Sorensen J.L."/>
            <person name="Fitzpatrick D.A."/>
            <person name="Frisvad J.C."/>
            <person name="Nielsen K.L."/>
        </authorList>
    </citation>
    <scope>NUCLEOTIDE SEQUENCE</scope>
    <source>
        <strain evidence="2">IBT 35673</strain>
    </source>
</reference>
<proteinExistence type="predicted"/>
<feature type="transmembrane region" description="Helical" evidence="1">
    <location>
        <begin position="41"/>
        <end position="60"/>
    </location>
</feature>
<dbReference type="AlphaFoldDB" id="A0A9W9UDK0"/>
<feature type="transmembrane region" description="Helical" evidence="1">
    <location>
        <begin position="91"/>
        <end position="123"/>
    </location>
</feature>
<accession>A0A9W9UDK0</accession>
<name>A0A9W9UDK0_PENBR</name>
<keyword evidence="1" id="KW-0472">Membrane</keyword>
<gene>
    <name evidence="2" type="ORF">N7452_007468</name>
</gene>
<feature type="transmembrane region" description="Helical" evidence="1">
    <location>
        <begin position="170"/>
        <end position="190"/>
    </location>
</feature>
<comment type="caution">
    <text evidence="2">The sequence shown here is derived from an EMBL/GenBank/DDBJ whole genome shotgun (WGS) entry which is preliminary data.</text>
</comment>